<sequence length="66" mass="7199">MLVADASVKPVPAARYRFRALAGRLAGTTSVPYLSILRAMEGAEQALTDKDVKAAAEKLRHQMEEK</sequence>
<evidence type="ECO:0000313" key="1">
    <source>
        <dbReference type="EMBL" id="GHA18984.1"/>
    </source>
</evidence>
<dbReference type="RefSeq" id="WP_190061209.1">
    <property type="nucleotide sequence ID" value="NZ_BMWH01000059.1"/>
</dbReference>
<reference evidence="1" key="1">
    <citation type="journal article" date="2014" name="Int. J. Syst. Evol. Microbiol.">
        <title>Complete genome sequence of Corynebacterium casei LMG S-19264T (=DSM 44701T), isolated from a smear-ripened cheese.</title>
        <authorList>
            <consortium name="US DOE Joint Genome Institute (JGI-PGF)"/>
            <person name="Walter F."/>
            <person name="Albersmeier A."/>
            <person name="Kalinowski J."/>
            <person name="Ruckert C."/>
        </authorList>
    </citation>
    <scope>NUCLEOTIDE SEQUENCE</scope>
    <source>
        <strain evidence="1">JCM 5016</strain>
    </source>
</reference>
<name>A0A918S046_9ACTN</name>
<evidence type="ECO:0000313" key="2">
    <source>
        <dbReference type="Proteomes" id="UP000623010"/>
    </source>
</evidence>
<dbReference type="Proteomes" id="UP000623010">
    <property type="component" value="Unassembled WGS sequence"/>
</dbReference>
<dbReference type="EMBL" id="BMWH01000059">
    <property type="protein sequence ID" value="GHA18984.1"/>
    <property type="molecule type" value="Genomic_DNA"/>
</dbReference>
<gene>
    <name evidence="1" type="ORF">GCM10010389_66060</name>
</gene>
<proteinExistence type="predicted"/>
<accession>A0A918S046</accession>
<keyword evidence="2" id="KW-1185">Reference proteome</keyword>
<reference evidence="1" key="2">
    <citation type="submission" date="2020-09" db="EMBL/GenBank/DDBJ databases">
        <authorList>
            <person name="Sun Q."/>
            <person name="Ohkuma M."/>
        </authorList>
    </citation>
    <scope>NUCLEOTIDE SEQUENCE</scope>
    <source>
        <strain evidence="1">JCM 5016</strain>
    </source>
</reference>
<dbReference type="AlphaFoldDB" id="A0A918S046"/>
<protein>
    <submittedName>
        <fullName evidence="1">Uncharacterized protein</fullName>
    </submittedName>
</protein>
<organism evidence="1 2">
    <name type="scientific">Streptomyces echinoruber</name>
    <dbReference type="NCBI Taxonomy" id="68898"/>
    <lineage>
        <taxon>Bacteria</taxon>
        <taxon>Bacillati</taxon>
        <taxon>Actinomycetota</taxon>
        <taxon>Actinomycetes</taxon>
        <taxon>Kitasatosporales</taxon>
        <taxon>Streptomycetaceae</taxon>
        <taxon>Streptomyces</taxon>
    </lineage>
</organism>
<comment type="caution">
    <text evidence="1">The sequence shown here is derived from an EMBL/GenBank/DDBJ whole genome shotgun (WGS) entry which is preliminary data.</text>
</comment>